<proteinExistence type="inferred from homology"/>
<organism evidence="8 9">
    <name type="scientific">candidate division KSB3 bacterium</name>
    <dbReference type="NCBI Taxonomy" id="2044937"/>
    <lineage>
        <taxon>Bacteria</taxon>
        <taxon>candidate division KSB3</taxon>
    </lineage>
</organism>
<dbReference type="InterPro" id="IPR029066">
    <property type="entry name" value="PLP-binding_barrel"/>
</dbReference>
<dbReference type="GO" id="GO:0030170">
    <property type="term" value="F:pyridoxal phosphate binding"/>
    <property type="evidence" value="ECO:0007669"/>
    <property type="project" value="UniProtKB-UniRule"/>
</dbReference>
<dbReference type="EMBL" id="PDSK01000091">
    <property type="protein sequence ID" value="PIE34174.1"/>
    <property type="molecule type" value="Genomic_DNA"/>
</dbReference>
<dbReference type="FunFam" id="3.20.20.10:FF:000002">
    <property type="entry name" value="Alanine racemase"/>
    <property type="match status" value="1"/>
</dbReference>
<dbReference type="HAMAP" id="MF_01201">
    <property type="entry name" value="Ala_racemase"/>
    <property type="match status" value="1"/>
</dbReference>
<dbReference type="InterPro" id="IPR009006">
    <property type="entry name" value="Ala_racemase/Decarboxylase_C"/>
</dbReference>
<sequence length="384" mass="42540">MANTSANTYHRPAWIEIDLQQLATNFDLINCDKADALDLLAMVKDQAYGHGAYRCAEIALEKGVKMLGVVTLSEAVELRDKGITAPILLFGEHLEDQFAFCLAHKLTIFINHPQQAQLYAQHARKFDTVPDVHIEVDSGMGRYGVRWTEAVGTIVEILGTPGIRVKGIMTHFARSDELDKSYANEQLQRFQTVLTALEEKGMTFPLVHTCNSGGLLDLPRAHFDMVRIGILPLGVYPSQVCRRIEGIRPIMSVKAKIVALQHLQPGDKVGYGMRYTASSPRIIGVIPLGYGDGYPRVRNTGYVLLHGKRAPIVGGNAMDAMMVDVTDIPQTQIGDELVLLGKMGNETISVHDLAHLKGTVSYEVLTNWSWRLPRVYLRGKLGRV</sequence>
<keyword evidence="2 4" id="KW-0663">Pyridoxal phosphate</keyword>
<name>A0A2G6KER7_9BACT</name>
<feature type="modified residue" description="N6-(pyridoxal phosphate)lysine" evidence="4 5">
    <location>
        <position position="44"/>
    </location>
</feature>
<dbReference type="EC" id="5.1.1.1" evidence="4"/>
<dbReference type="SUPFAM" id="SSF50621">
    <property type="entry name" value="Alanine racemase C-terminal domain-like"/>
    <property type="match status" value="1"/>
</dbReference>
<evidence type="ECO:0000256" key="6">
    <source>
        <dbReference type="PIRSR" id="PIRSR600821-52"/>
    </source>
</evidence>
<protein>
    <recommendedName>
        <fullName evidence="4">Alanine racemase</fullName>
        <ecNumber evidence="4">5.1.1.1</ecNumber>
    </recommendedName>
</protein>
<dbReference type="InterPro" id="IPR001608">
    <property type="entry name" value="Ala_racemase_N"/>
</dbReference>
<dbReference type="InterPro" id="IPR000821">
    <property type="entry name" value="Ala_racemase"/>
</dbReference>
<evidence type="ECO:0000313" key="9">
    <source>
        <dbReference type="Proteomes" id="UP000230821"/>
    </source>
</evidence>
<gene>
    <name evidence="8" type="primary">alr</name>
    <name evidence="8" type="ORF">CSA56_08530</name>
</gene>
<feature type="domain" description="Alanine racemase C-terminal" evidence="7">
    <location>
        <begin position="250"/>
        <end position="377"/>
    </location>
</feature>
<dbReference type="GO" id="GO:0030632">
    <property type="term" value="P:D-alanine biosynthetic process"/>
    <property type="evidence" value="ECO:0007669"/>
    <property type="project" value="UniProtKB-UniRule"/>
</dbReference>
<accession>A0A2G6KER7</accession>
<dbReference type="GO" id="GO:0005829">
    <property type="term" value="C:cytosol"/>
    <property type="evidence" value="ECO:0007669"/>
    <property type="project" value="TreeGrafter"/>
</dbReference>
<keyword evidence="3 4" id="KW-0413">Isomerase</keyword>
<dbReference type="SUPFAM" id="SSF51419">
    <property type="entry name" value="PLP-binding barrel"/>
    <property type="match status" value="1"/>
</dbReference>
<feature type="active site" description="Proton acceptor; specific for D-alanine" evidence="4">
    <location>
        <position position="44"/>
    </location>
</feature>
<evidence type="ECO:0000256" key="4">
    <source>
        <dbReference type="HAMAP-Rule" id="MF_01201"/>
    </source>
</evidence>
<comment type="similarity">
    <text evidence="4">Belongs to the alanine racemase family.</text>
</comment>
<dbReference type="InterPro" id="IPR011079">
    <property type="entry name" value="Ala_racemase_C"/>
</dbReference>
<dbReference type="PRINTS" id="PR00992">
    <property type="entry name" value="ALARACEMASE"/>
</dbReference>
<dbReference type="SMART" id="SM01005">
    <property type="entry name" value="Ala_racemase_C"/>
    <property type="match status" value="1"/>
</dbReference>
<feature type="active site" description="Proton acceptor; specific for L-alanine" evidence="4">
    <location>
        <position position="271"/>
    </location>
</feature>
<dbReference type="NCBIfam" id="TIGR00492">
    <property type="entry name" value="alr"/>
    <property type="match status" value="1"/>
</dbReference>
<comment type="catalytic activity">
    <reaction evidence="4">
        <text>L-alanine = D-alanine</text>
        <dbReference type="Rhea" id="RHEA:20249"/>
        <dbReference type="ChEBI" id="CHEBI:57416"/>
        <dbReference type="ChEBI" id="CHEBI:57972"/>
        <dbReference type="EC" id="5.1.1.1"/>
    </reaction>
</comment>
<evidence type="ECO:0000256" key="2">
    <source>
        <dbReference type="ARBA" id="ARBA00022898"/>
    </source>
</evidence>
<dbReference type="Pfam" id="PF00842">
    <property type="entry name" value="Ala_racemase_C"/>
    <property type="match status" value="1"/>
</dbReference>
<dbReference type="Proteomes" id="UP000230821">
    <property type="component" value="Unassembled WGS sequence"/>
</dbReference>
<evidence type="ECO:0000259" key="7">
    <source>
        <dbReference type="SMART" id="SM01005"/>
    </source>
</evidence>
<feature type="binding site" evidence="4 6">
    <location>
        <position position="318"/>
    </location>
    <ligand>
        <name>substrate</name>
    </ligand>
</feature>
<comment type="cofactor">
    <cofactor evidence="1 4 5">
        <name>pyridoxal 5'-phosphate</name>
        <dbReference type="ChEBI" id="CHEBI:597326"/>
    </cofactor>
</comment>
<comment type="caution">
    <text evidence="8">The sequence shown here is derived from an EMBL/GenBank/DDBJ whole genome shotgun (WGS) entry which is preliminary data.</text>
</comment>
<evidence type="ECO:0000256" key="1">
    <source>
        <dbReference type="ARBA" id="ARBA00001933"/>
    </source>
</evidence>
<dbReference type="CDD" id="cd00430">
    <property type="entry name" value="PLPDE_III_AR"/>
    <property type="match status" value="1"/>
</dbReference>
<comment type="function">
    <text evidence="4">Catalyzes the interconversion of L-alanine and D-alanine. May also act on other amino acids.</text>
</comment>
<feature type="binding site" evidence="4 6">
    <location>
        <position position="142"/>
    </location>
    <ligand>
        <name>substrate</name>
    </ligand>
</feature>
<dbReference type="AlphaFoldDB" id="A0A2G6KER7"/>
<dbReference type="PANTHER" id="PTHR30511">
    <property type="entry name" value="ALANINE RACEMASE"/>
    <property type="match status" value="1"/>
</dbReference>
<dbReference type="UniPathway" id="UPA00042">
    <property type="reaction ID" value="UER00497"/>
</dbReference>
<dbReference type="Pfam" id="PF01168">
    <property type="entry name" value="Ala_racemase_N"/>
    <property type="match status" value="1"/>
</dbReference>
<evidence type="ECO:0000256" key="3">
    <source>
        <dbReference type="ARBA" id="ARBA00023235"/>
    </source>
</evidence>
<dbReference type="PANTHER" id="PTHR30511:SF0">
    <property type="entry name" value="ALANINE RACEMASE, CATABOLIC-RELATED"/>
    <property type="match status" value="1"/>
</dbReference>
<dbReference type="Gene3D" id="2.40.37.10">
    <property type="entry name" value="Lyase, Ornithine Decarboxylase, Chain A, domain 1"/>
    <property type="match status" value="1"/>
</dbReference>
<dbReference type="GO" id="GO:0008784">
    <property type="term" value="F:alanine racemase activity"/>
    <property type="evidence" value="ECO:0007669"/>
    <property type="project" value="UniProtKB-UniRule"/>
</dbReference>
<dbReference type="Gene3D" id="3.20.20.10">
    <property type="entry name" value="Alanine racemase"/>
    <property type="match status" value="1"/>
</dbReference>
<comment type="pathway">
    <text evidence="4">Amino-acid biosynthesis; D-alanine biosynthesis; D-alanine from L-alanine: step 1/1.</text>
</comment>
<evidence type="ECO:0000256" key="5">
    <source>
        <dbReference type="PIRSR" id="PIRSR600821-50"/>
    </source>
</evidence>
<evidence type="ECO:0000313" key="8">
    <source>
        <dbReference type="EMBL" id="PIE34174.1"/>
    </source>
</evidence>
<reference evidence="8 9" key="1">
    <citation type="submission" date="2017-10" db="EMBL/GenBank/DDBJ databases">
        <title>Novel microbial diversity and functional potential in the marine mammal oral microbiome.</title>
        <authorList>
            <person name="Dudek N.K."/>
            <person name="Sun C.L."/>
            <person name="Burstein D."/>
            <person name="Kantor R.S."/>
            <person name="Aliaga Goltsman D.S."/>
            <person name="Bik E.M."/>
            <person name="Thomas B.C."/>
            <person name="Banfield J.F."/>
            <person name="Relman D.A."/>
        </authorList>
    </citation>
    <scope>NUCLEOTIDE SEQUENCE [LARGE SCALE GENOMIC DNA]</scope>
    <source>
        <strain evidence="8">DOLJORAL78_47_16</strain>
    </source>
</reference>